<feature type="transmembrane region" description="Helical" evidence="1">
    <location>
        <begin position="156"/>
        <end position="177"/>
    </location>
</feature>
<organism evidence="2 3">
    <name type="scientific">Candidatus Giovannonibacteria bacterium GW2011_GWB1_47_6b</name>
    <dbReference type="NCBI Taxonomy" id="1618655"/>
    <lineage>
        <taxon>Bacteria</taxon>
        <taxon>Candidatus Giovannoniibacteriota</taxon>
    </lineage>
</organism>
<dbReference type="AlphaFoldDB" id="A0A0G1T365"/>
<feature type="transmembrane region" description="Helical" evidence="1">
    <location>
        <begin position="21"/>
        <end position="41"/>
    </location>
</feature>
<protein>
    <submittedName>
        <fullName evidence="2">Conserved cytoplasmic membrane protein, CmpX protein</fullName>
    </submittedName>
</protein>
<dbReference type="Pfam" id="PF05552">
    <property type="entry name" value="MS_channel_1st_1"/>
    <property type="match status" value="2"/>
</dbReference>
<keyword evidence="1" id="KW-1133">Transmembrane helix</keyword>
<dbReference type="PANTHER" id="PTHR30221:SF1">
    <property type="entry name" value="SMALL-CONDUCTANCE MECHANOSENSITIVE CHANNEL"/>
    <property type="match status" value="1"/>
</dbReference>
<name>A0A0G1T365_9BACT</name>
<sequence>MLALDWYIVTIQALQNLWQGVVGFVPMLVGALVVFGVGWAFSVGVGKLVADVLNRLKFNQLLDRGGWKKAMDRADLRVDTAEFIGGIIKWVLVIVFLTAAVEILGLKQFALFLQNILAYLPNVVVASLIFVVAVIISDIVEKVLRAVVEGAQLGHGNTVGVIVRSSIWIFAVTAILLQLGVAPFLLQTMLTGVVAFLVIAGGIAFGLGGKDVAGEMLQDLKNRLRR</sequence>
<reference evidence="2 3" key="1">
    <citation type="journal article" date="2015" name="Nature">
        <title>rRNA introns, odd ribosomes, and small enigmatic genomes across a large radiation of phyla.</title>
        <authorList>
            <person name="Brown C.T."/>
            <person name="Hug L.A."/>
            <person name="Thomas B.C."/>
            <person name="Sharon I."/>
            <person name="Castelle C.J."/>
            <person name="Singh A."/>
            <person name="Wilkins M.J."/>
            <person name="Williams K.H."/>
            <person name="Banfield J.F."/>
        </authorList>
    </citation>
    <scope>NUCLEOTIDE SEQUENCE [LARGE SCALE GENOMIC DNA]</scope>
</reference>
<keyword evidence="1" id="KW-0812">Transmembrane</keyword>
<dbReference type="Gene3D" id="1.10.287.1260">
    <property type="match status" value="1"/>
</dbReference>
<evidence type="ECO:0000256" key="1">
    <source>
        <dbReference type="SAM" id="Phobius"/>
    </source>
</evidence>
<dbReference type="EMBL" id="LCOK01000030">
    <property type="protein sequence ID" value="KKU76172.1"/>
    <property type="molecule type" value="Genomic_DNA"/>
</dbReference>
<feature type="transmembrane region" description="Helical" evidence="1">
    <location>
        <begin position="83"/>
        <end position="104"/>
    </location>
</feature>
<evidence type="ECO:0000313" key="3">
    <source>
        <dbReference type="Proteomes" id="UP000034682"/>
    </source>
</evidence>
<dbReference type="PANTHER" id="PTHR30221">
    <property type="entry name" value="SMALL-CONDUCTANCE MECHANOSENSITIVE CHANNEL"/>
    <property type="match status" value="1"/>
</dbReference>
<dbReference type="Proteomes" id="UP000034682">
    <property type="component" value="Unassembled WGS sequence"/>
</dbReference>
<dbReference type="GO" id="GO:0008381">
    <property type="term" value="F:mechanosensitive monoatomic ion channel activity"/>
    <property type="evidence" value="ECO:0007669"/>
    <property type="project" value="InterPro"/>
</dbReference>
<gene>
    <name evidence="2" type="ORF">UY02_C0030G0011</name>
</gene>
<accession>A0A0G1T365</accession>
<feature type="transmembrane region" description="Helical" evidence="1">
    <location>
        <begin position="116"/>
        <end position="136"/>
    </location>
</feature>
<dbReference type="InterPro" id="IPR008910">
    <property type="entry name" value="MSC_TM_helix"/>
</dbReference>
<keyword evidence="1" id="KW-0472">Membrane</keyword>
<comment type="caution">
    <text evidence="2">The sequence shown here is derived from an EMBL/GenBank/DDBJ whole genome shotgun (WGS) entry which is preliminary data.</text>
</comment>
<dbReference type="InterPro" id="IPR045275">
    <property type="entry name" value="MscS_archaea/bacteria_type"/>
</dbReference>
<feature type="transmembrane region" description="Helical" evidence="1">
    <location>
        <begin position="184"/>
        <end position="207"/>
    </location>
</feature>
<evidence type="ECO:0000313" key="2">
    <source>
        <dbReference type="EMBL" id="KKU76172.1"/>
    </source>
</evidence>
<proteinExistence type="predicted"/>